<evidence type="ECO:0000256" key="1">
    <source>
        <dbReference type="ARBA" id="ARBA00035644"/>
    </source>
</evidence>
<dbReference type="Gene3D" id="2.40.30.10">
    <property type="entry name" value="Translation factors"/>
    <property type="match status" value="1"/>
</dbReference>
<dbReference type="PANTHER" id="PTHR30157">
    <property type="entry name" value="FERRIC REDUCTASE, NADPH-DEPENDENT"/>
    <property type="match status" value="1"/>
</dbReference>
<keyword evidence="4" id="KW-1185">Reference proteome</keyword>
<dbReference type="InterPro" id="IPR039374">
    <property type="entry name" value="SIP_fam"/>
</dbReference>
<dbReference type="InterPro" id="IPR013113">
    <property type="entry name" value="SIP_FAD-bd"/>
</dbReference>
<feature type="domain" description="FAD-binding FR-type" evidence="2">
    <location>
        <begin position="4"/>
        <end position="135"/>
    </location>
</feature>
<protein>
    <recommendedName>
        <fullName evidence="2">FAD-binding FR-type domain-containing protein</fullName>
    </recommendedName>
</protein>
<dbReference type="EMBL" id="MEIL01000019">
    <property type="protein sequence ID" value="PIT40536.1"/>
    <property type="molecule type" value="Genomic_DNA"/>
</dbReference>
<dbReference type="AlphaFoldDB" id="A0A2N9X848"/>
<dbReference type="RefSeq" id="WP_100151671.1">
    <property type="nucleotide sequence ID" value="NZ_MEIL01000019.1"/>
</dbReference>
<comment type="similarity">
    <text evidence="1">Belongs to the SIP oxidoreductase family.</text>
</comment>
<dbReference type="GO" id="GO:0016491">
    <property type="term" value="F:oxidoreductase activity"/>
    <property type="evidence" value="ECO:0007669"/>
    <property type="project" value="InterPro"/>
</dbReference>
<dbReference type="InterPro" id="IPR007037">
    <property type="entry name" value="SIP_rossman_dom"/>
</dbReference>
<evidence type="ECO:0000313" key="4">
    <source>
        <dbReference type="Proteomes" id="UP000230202"/>
    </source>
</evidence>
<dbReference type="PANTHER" id="PTHR30157:SF0">
    <property type="entry name" value="NADPH-DEPENDENT FERRIC-CHELATE REDUCTASE"/>
    <property type="match status" value="1"/>
</dbReference>
<accession>A0A2N9X848</accession>
<comment type="caution">
    <text evidence="3">The sequence shown here is derived from an EMBL/GenBank/DDBJ whole genome shotgun (WGS) entry which is preliminary data.</text>
</comment>
<dbReference type="InterPro" id="IPR039261">
    <property type="entry name" value="FNR_nucleotide-bd"/>
</dbReference>
<name>A0A2N9X848_9NEIS</name>
<gene>
    <name evidence="3" type="ORF">BHC54_02505</name>
</gene>
<evidence type="ECO:0000313" key="3">
    <source>
        <dbReference type="EMBL" id="PIT40536.1"/>
    </source>
</evidence>
<dbReference type="InterPro" id="IPR017938">
    <property type="entry name" value="Riboflavin_synthase-like_b-brl"/>
</dbReference>
<dbReference type="Pfam" id="PF08021">
    <property type="entry name" value="FAD_binding_9"/>
    <property type="match status" value="1"/>
</dbReference>
<dbReference type="InterPro" id="IPR017927">
    <property type="entry name" value="FAD-bd_FR_type"/>
</dbReference>
<proteinExistence type="inferred from homology"/>
<dbReference type="Gene3D" id="3.40.50.80">
    <property type="entry name" value="Nucleotide-binding domain of ferredoxin-NADP reductase (FNR) module"/>
    <property type="match status" value="1"/>
</dbReference>
<dbReference type="Pfam" id="PF04954">
    <property type="entry name" value="SIP"/>
    <property type="match status" value="1"/>
</dbReference>
<evidence type="ECO:0000259" key="2">
    <source>
        <dbReference type="PROSITE" id="PS51384"/>
    </source>
</evidence>
<sequence>MNKRSPHQAYLVRVQDIIDLSPNLRRLVLHSDELVDYPHQFNGAHIKIFLASAEQTTPQLPQFSGHGFKWGDPDNKPIVRTYTIRDYDAQACTVSIDFVKHGDNGPASAFAEHARAGDIIGISSPGGPNPMLKAATRYLFVGDITALPAIASLLSDIEQEACGDVVLLLPDASDLPTTLNLPTNMQLHTFYGSLSQIPALIEKVSGFPPLCADDFAWVAGEAEMVRPLRDLLRNQWQLPPQRHYAVPYWRHGETEESYHEARHRFIEK</sequence>
<dbReference type="PROSITE" id="PS51384">
    <property type="entry name" value="FAD_FR"/>
    <property type="match status" value="1"/>
</dbReference>
<organism evidence="3 4">
    <name type="scientific">Snodgrassella alvi</name>
    <dbReference type="NCBI Taxonomy" id="1196083"/>
    <lineage>
        <taxon>Bacteria</taxon>
        <taxon>Pseudomonadati</taxon>
        <taxon>Pseudomonadota</taxon>
        <taxon>Betaproteobacteria</taxon>
        <taxon>Neisseriales</taxon>
        <taxon>Neisseriaceae</taxon>
        <taxon>Snodgrassella</taxon>
    </lineage>
</organism>
<dbReference type="Proteomes" id="UP000230202">
    <property type="component" value="Unassembled WGS sequence"/>
</dbReference>
<dbReference type="SUPFAM" id="SSF63380">
    <property type="entry name" value="Riboflavin synthase domain-like"/>
    <property type="match status" value="1"/>
</dbReference>
<dbReference type="CDD" id="cd06193">
    <property type="entry name" value="siderophore_interacting"/>
    <property type="match status" value="1"/>
</dbReference>
<reference evidence="3" key="1">
    <citation type="journal article" date="2017" name="MBio">
        <title>Type VI secretion-mediated competition in the bee gut microbiome.</title>
        <authorList>
            <person name="Steele M.I."/>
            <person name="Kwong W.K."/>
            <person name="Powell J.E."/>
            <person name="Whiteley M."/>
            <person name="Moran N.A."/>
        </authorList>
    </citation>
    <scope>NUCLEOTIDE SEQUENCE [LARGE SCALE GENOMIC DNA]</scope>
    <source>
        <strain evidence="3">WkB273</strain>
    </source>
</reference>